<dbReference type="InterPro" id="IPR050771">
    <property type="entry name" value="Alpha-ketoacid_DH_E1_comp"/>
</dbReference>
<dbReference type="GO" id="GO:0009083">
    <property type="term" value="P:branched-chain amino acid catabolic process"/>
    <property type="evidence" value="ECO:0007669"/>
    <property type="project" value="TreeGrafter"/>
</dbReference>
<dbReference type="EMBL" id="CP011125">
    <property type="protein sequence ID" value="AKF10585.1"/>
    <property type="molecule type" value="Genomic_DNA"/>
</dbReference>
<protein>
    <recommendedName>
        <fullName evidence="4">2-oxoisovalerate dehydrogenase subunit alpha</fullName>
        <ecNumber evidence="4">1.2.4.4</ecNumber>
    </recommendedName>
    <alternativeName>
        <fullName evidence="4">Branched-chain alpha-keto acid dehydrogenase E1 component alpha chain</fullName>
    </alternativeName>
</protein>
<evidence type="ECO:0000313" key="6">
    <source>
        <dbReference type="EMBL" id="AKF10585.1"/>
    </source>
</evidence>
<sequence length="347" mass="38109">MHERMVEARSLEERLIRMQRGGDGYFWIGGPGEEAFNVALGLLAKKGQGLDHDYLHLHYRSSATLLAMGADPVDALRQMKSVATDPYSGGRNFCGHYSKREWNVAPITSPIEVQYATAIGTAIAQKRAGGEGITIVQGGDAGTAEGDFASCLVWASRPGFELPMLIIVTNNGWGISTPGHEQHGEQRIADRGKAFGIRTATIDGNDAESAYRGLEDAMRYVRRERKPFLLEAYVSRLYGHSSSSGSNYVESEIDCVTEIEKKLVARGLRTSDECDSLRNEYEQFLLEAAKTVSLEPKPEPASVWEHVFADRDIVGEGARKVPHDNRLWKAPSCTFPTTKASKNGNAS</sequence>
<dbReference type="EC" id="1.2.4.4" evidence="4"/>
<comment type="function">
    <text evidence="4">The branched-chain alpha-keto dehydrogenase complex catalyzes the overall conversion of alpha-keto acids to acyl-CoA and CO(2). It contains multiple copies of three enzymatic components: branched-chain alpha-keto acid decarboxylase (E1), lipoamide acyltransferase (E2) and lipoamide dehydrogenase (E3).</text>
</comment>
<dbReference type="GO" id="GO:0003863">
    <property type="term" value="F:branched-chain 2-oxo acid dehydrogenase activity"/>
    <property type="evidence" value="ECO:0007669"/>
    <property type="project" value="UniProtKB-EC"/>
</dbReference>
<comment type="catalytic activity">
    <reaction evidence="4">
        <text>N(6)-[(R)-lipoyl]-L-lysyl-[protein] + 3-methyl-2-oxobutanoate + H(+) = N(6)-[(R)-S(8)-2-methylpropanoyldihydrolipoyl]-L-lysyl-[protein] + CO2</text>
        <dbReference type="Rhea" id="RHEA:13457"/>
        <dbReference type="Rhea" id="RHEA-COMP:10474"/>
        <dbReference type="Rhea" id="RHEA-COMP:10497"/>
        <dbReference type="ChEBI" id="CHEBI:11851"/>
        <dbReference type="ChEBI" id="CHEBI:15378"/>
        <dbReference type="ChEBI" id="CHEBI:16526"/>
        <dbReference type="ChEBI" id="CHEBI:83099"/>
        <dbReference type="ChEBI" id="CHEBI:83142"/>
        <dbReference type="EC" id="1.2.4.4"/>
    </reaction>
</comment>
<dbReference type="InterPro" id="IPR001017">
    <property type="entry name" value="DH_E1"/>
</dbReference>
<dbReference type="OrthoDB" id="9766715at2"/>
<proteinExistence type="inferred from homology"/>
<evidence type="ECO:0000259" key="5">
    <source>
        <dbReference type="Pfam" id="PF00676"/>
    </source>
</evidence>
<evidence type="ECO:0000256" key="2">
    <source>
        <dbReference type="ARBA" id="ARBA00023002"/>
    </source>
</evidence>
<dbReference type="RefSeq" id="WP_075097721.1">
    <property type="nucleotide sequence ID" value="NZ_CP011125.1"/>
</dbReference>
<dbReference type="PANTHER" id="PTHR43380">
    <property type="entry name" value="2-OXOISOVALERATE DEHYDROGENASE SUBUNIT ALPHA, MITOCHONDRIAL"/>
    <property type="match status" value="1"/>
</dbReference>
<dbReference type="InterPro" id="IPR029061">
    <property type="entry name" value="THDP-binding"/>
</dbReference>
<dbReference type="Gene3D" id="3.40.50.970">
    <property type="match status" value="1"/>
</dbReference>
<evidence type="ECO:0000256" key="1">
    <source>
        <dbReference type="ARBA" id="ARBA00001964"/>
    </source>
</evidence>
<organism evidence="6 7">
    <name type="scientific">Sandaracinus amylolyticus</name>
    <dbReference type="NCBI Taxonomy" id="927083"/>
    <lineage>
        <taxon>Bacteria</taxon>
        <taxon>Pseudomonadati</taxon>
        <taxon>Myxococcota</taxon>
        <taxon>Polyangia</taxon>
        <taxon>Polyangiales</taxon>
        <taxon>Sandaracinaceae</taxon>
        <taxon>Sandaracinus</taxon>
    </lineage>
</organism>
<evidence type="ECO:0000256" key="3">
    <source>
        <dbReference type="ARBA" id="ARBA00023052"/>
    </source>
</evidence>
<dbReference type="STRING" id="927083.DB32_007734"/>
<dbReference type="SUPFAM" id="SSF52518">
    <property type="entry name" value="Thiamin diphosphate-binding fold (THDP-binding)"/>
    <property type="match status" value="1"/>
</dbReference>
<evidence type="ECO:0000256" key="4">
    <source>
        <dbReference type="RuleBase" id="RU365014"/>
    </source>
</evidence>
<accession>A0A0F6YM30</accession>
<keyword evidence="7" id="KW-1185">Reference proteome</keyword>
<dbReference type="CDD" id="cd02000">
    <property type="entry name" value="TPP_E1_PDC_ADC_BCADC"/>
    <property type="match status" value="1"/>
</dbReference>
<reference evidence="6 7" key="1">
    <citation type="submission" date="2015-03" db="EMBL/GenBank/DDBJ databases">
        <title>Genome assembly of Sandaracinus amylolyticus DSM 53668.</title>
        <authorList>
            <person name="Sharma G."/>
            <person name="Subramanian S."/>
        </authorList>
    </citation>
    <scope>NUCLEOTIDE SEQUENCE [LARGE SCALE GENOMIC DNA]</scope>
    <source>
        <strain evidence="6 7">DSM 53668</strain>
    </source>
</reference>
<dbReference type="Pfam" id="PF00676">
    <property type="entry name" value="E1_dh"/>
    <property type="match status" value="1"/>
</dbReference>
<keyword evidence="2 4" id="KW-0560">Oxidoreductase</keyword>
<dbReference type="KEGG" id="samy:DB32_007734"/>
<dbReference type="PANTHER" id="PTHR43380:SF1">
    <property type="entry name" value="2-OXOISOVALERATE DEHYDROGENASE SUBUNIT ALPHA, MITOCHONDRIAL"/>
    <property type="match status" value="1"/>
</dbReference>
<name>A0A0F6YM30_9BACT</name>
<keyword evidence="3 4" id="KW-0786">Thiamine pyrophosphate</keyword>
<feature type="domain" description="Dehydrogenase E1 component" evidence="5">
    <location>
        <begin position="4"/>
        <end position="300"/>
    </location>
</feature>
<evidence type="ECO:0000313" key="7">
    <source>
        <dbReference type="Proteomes" id="UP000034883"/>
    </source>
</evidence>
<gene>
    <name evidence="6" type="ORF">DB32_007734</name>
</gene>
<dbReference type="AlphaFoldDB" id="A0A0F6YM30"/>
<comment type="similarity">
    <text evidence="4">Belongs to the BCKDHA family.</text>
</comment>
<dbReference type="Proteomes" id="UP000034883">
    <property type="component" value="Chromosome"/>
</dbReference>
<comment type="cofactor">
    <cofactor evidence="1 4">
        <name>thiamine diphosphate</name>
        <dbReference type="ChEBI" id="CHEBI:58937"/>
    </cofactor>
</comment>